<dbReference type="Gene3D" id="3.40.50.150">
    <property type="entry name" value="Vaccinia Virus protein VP39"/>
    <property type="match status" value="1"/>
</dbReference>
<evidence type="ECO:0000313" key="2">
    <source>
        <dbReference type="Proteomes" id="UP000230405"/>
    </source>
</evidence>
<dbReference type="Proteomes" id="UP000230405">
    <property type="component" value="Unassembled WGS sequence"/>
</dbReference>
<organism evidence="1 2">
    <name type="scientific">Candidatus Komeilibacteria bacterium CG_4_10_14_0_2_um_filter_37_10</name>
    <dbReference type="NCBI Taxonomy" id="1974470"/>
    <lineage>
        <taxon>Bacteria</taxon>
        <taxon>Candidatus Komeiliibacteriota</taxon>
    </lineage>
</organism>
<gene>
    <name evidence="1" type="ORF">COX77_04495</name>
</gene>
<evidence type="ECO:0000313" key="1">
    <source>
        <dbReference type="EMBL" id="PIZ98458.1"/>
    </source>
</evidence>
<evidence type="ECO:0008006" key="3">
    <source>
        <dbReference type="Google" id="ProtNLM"/>
    </source>
</evidence>
<dbReference type="SUPFAM" id="SSF53335">
    <property type="entry name" value="S-adenosyl-L-methionine-dependent methyltransferases"/>
    <property type="match status" value="1"/>
</dbReference>
<comment type="caution">
    <text evidence="1">The sequence shown here is derived from an EMBL/GenBank/DDBJ whole genome shotgun (WGS) entry which is preliminary data.</text>
</comment>
<dbReference type="CDD" id="cd02440">
    <property type="entry name" value="AdoMet_MTases"/>
    <property type="match status" value="1"/>
</dbReference>
<sequence>MQSPAEKKLLQLLAEATKKILLTEQRPEIINLGAGQSLLIENYLDAEKIEFVMDRLDISVVPVNHFRVRNYYQCSVEEMKEVNTESYDLVLANFILEHVARIEMAAQEISRILKTGGSFIVSVPNATAPEFLLAKMIPSNFHSMITGRKSFPTYYSYQNIDQLINIFTEQGLVLVKKYYYSSLQSYLDRWPVGKQLARVYDFIIDALSYQKWQGQVCLELQKR</sequence>
<dbReference type="Pfam" id="PF13489">
    <property type="entry name" value="Methyltransf_23"/>
    <property type="match status" value="1"/>
</dbReference>
<accession>A0A2M7VDE2</accession>
<protein>
    <recommendedName>
        <fullName evidence="3">Methyltransferase type 11 domain-containing protein</fullName>
    </recommendedName>
</protein>
<name>A0A2M7VDE2_9BACT</name>
<dbReference type="EMBL" id="PFPO01000086">
    <property type="protein sequence ID" value="PIZ98458.1"/>
    <property type="molecule type" value="Genomic_DNA"/>
</dbReference>
<dbReference type="InterPro" id="IPR029063">
    <property type="entry name" value="SAM-dependent_MTases_sf"/>
</dbReference>
<proteinExistence type="predicted"/>
<reference evidence="2" key="1">
    <citation type="submission" date="2017-09" db="EMBL/GenBank/DDBJ databases">
        <title>Depth-based differentiation of microbial function through sediment-hosted aquifers and enrichment of novel symbionts in the deep terrestrial subsurface.</title>
        <authorList>
            <person name="Probst A.J."/>
            <person name="Ladd B."/>
            <person name="Jarett J.K."/>
            <person name="Geller-Mcgrath D.E."/>
            <person name="Sieber C.M.K."/>
            <person name="Emerson J.B."/>
            <person name="Anantharaman K."/>
            <person name="Thomas B.C."/>
            <person name="Malmstrom R."/>
            <person name="Stieglmeier M."/>
            <person name="Klingl A."/>
            <person name="Woyke T."/>
            <person name="Ryan C.M."/>
            <person name="Banfield J.F."/>
        </authorList>
    </citation>
    <scope>NUCLEOTIDE SEQUENCE [LARGE SCALE GENOMIC DNA]</scope>
</reference>
<dbReference type="AlphaFoldDB" id="A0A2M7VDE2"/>